<organism evidence="1 2">
    <name type="scientific">Pyrus ussuriensis x Pyrus communis</name>
    <dbReference type="NCBI Taxonomy" id="2448454"/>
    <lineage>
        <taxon>Eukaryota</taxon>
        <taxon>Viridiplantae</taxon>
        <taxon>Streptophyta</taxon>
        <taxon>Embryophyta</taxon>
        <taxon>Tracheophyta</taxon>
        <taxon>Spermatophyta</taxon>
        <taxon>Magnoliopsida</taxon>
        <taxon>eudicotyledons</taxon>
        <taxon>Gunneridae</taxon>
        <taxon>Pentapetalae</taxon>
        <taxon>rosids</taxon>
        <taxon>fabids</taxon>
        <taxon>Rosales</taxon>
        <taxon>Rosaceae</taxon>
        <taxon>Amygdaloideae</taxon>
        <taxon>Maleae</taxon>
        <taxon>Pyrus</taxon>
    </lineage>
</organism>
<name>A0A5N5FRB5_9ROSA</name>
<reference evidence="2" key="2">
    <citation type="submission" date="2019-10" db="EMBL/GenBank/DDBJ databases">
        <title>A de novo genome assembly of a pear dwarfing rootstock.</title>
        <authorList>
            <person name="Wang F."/>
            <person name="Wang J."/>
            <person name="Li S."/>
            <person name="Zhang Y."/>
            <person name="Fang M."/>
            <person name="Ma L."/>
            <person name="Zhao Y."/>
            <person name="Jiang S."/>
        </authorList>
    </citation>
    <scope>NUCLEOTIDE SEQUENCE [LARGE SCALE GENOMIC DNA]</scope>
</reference>
<keyword evidence="2" id="KW-1185">Reference proteome</keyword>
<proteinExistence type="predicted"/>
<gene>
    <name evidence="1" type="ORF">D8674_005240</name>
</gene>
<dbReference type="Proteomes" id="UP000327157">
    <property type="component" value="Chromosome 11"/>
</dbReference>
<reference evidence="1 2" key="3">
    <citation type="submission" date="2019-11" db="EMBL/GenBank/DDBJ databases">
        <title>A de novo genome assembly of a pear dwarfing rootstock.</title>
        <authorList>
            <person name="Wang F."/>
            <person name="Wang J."/>
            <person name="Li S."/>
            <person name="Zhang Y."/>
            <person name="Fang M."/>
            <person name="Ma L."/>
            <person name="Zhao Y."/>
            <person name="Jiang S."/>
        </authorList>
    </citation>
    <scope>NUCLEOTIDE SEQUENCE [LARGE SCALE GENOMIC DNA]</scope>
    <source>
        <strain evidence="1">S2</strain>
        <tissue evidence="1">Leaf</tissue>
    </source>
</reference>
<evidence type="ECO:0000313" key="2">
    <source>
        <dbReference type="Proteomes" id="UP000327157"/>
    </source>
</evidence>
<evidence type="ECO:0000313" key="1">
    <source>
        <dbReference type="EMBL" id="KAB2605523.1"/>
    </source>
</evidence>
<protein>
    <submittedName>
        <fullName evidence="1">F-box/FBD/LRR-repeat protein</fullName>
    </submittedName>
</protein>
<sequence>MRFQVQNTGALKVSQIVLPIFLLHQAVSRNSSSLMSKLNVLKATQWKTFIHAALYLKIYL</sequence>
<reference evidence="1 2" key="1">
    <citation type="submission" date="2019-09" db="EMBL/GenBank/DDBJ databases">
        <authorList>
            <person name="Ou C."/>
        </authorList>
    </citation>
    <scope>NUCLEOTIDE SEQUENCE [LARGE SCALE GENOMIC DNA]</scope>
    <source>
        <strain evidence="1">S2</strain>
        <tissue evidence="1">Leaf</tissue>
    </source>
</reference>
<accession>A0A5N5FRB5</accession>
<comment type="caution">
    <text evidence="1">The sequence shown here is derived from an EMBL/GenBank/DDBJ whole genome shotgun (WGS) entry which is preliminary data.</text>
</comment>
<dbReference type="AlphaFoldDB" id="A0A5N5FRB5"/>
<dbReference type="EMBL" id="SMOL01000559">
    <property type="protein sequence ID" value="KAB2605523.1"/>
    <property type="molecule type" value="Genomic_DNA"/>
</dbReference>